<name>A0A1I6HRA4_9GAMM</name>
<dbReference type="Pfam" id="PF00817">
    <property type="entry name" value="IMS"/>
    <property type="match status" value="1"/>
</dbReference>
<evidence type="ECO:0000313" key="3">
    <source>
        <dbReference type="EMBL" id="SFR56928.1"/>
    </source>
</evidence>
<keyword evidence="1" id="KW-0227">DNA damage</keyword>
<dbReference type="GO" id="GO:0006281">
    <property type="term" value="P:DNA repair"/>
    <property type="evidence" value="ECO:0007669"/>
    <property type="project" value="InterPro"/>
</dbReference>
<dbReference type="Proteomes" id="UP000199424">
    <property type="component" value="Unassembled WGS sequence"/>
</dbReference>
<reference evidence="4" key="1">
    <citation type="submission" date="2016-10" db="EMBL/GenBank/DDBJ databases">
        <authorList>
            <person name="Varghese N."/>
            <person name="Submissions S."/>
        </authorList>
    </citation>
    <scope>NUCLEOTIDE SEQUENCE [LARGE SCALE GENOMIC DNA]</scope>
    <source>
        <strain evidence="4">CGMCC 1.7285</strain>
    </source>
</reference>
<feature type="domain" description="UmuC" evidence="2">
    <location>
        <begin position="21"/>
        <end position="152"/>
    </location>
</feature>
<dbReference type="AlphaFoldDB" id="A0A1I6HRA4"/>
<accession>A0A1I6HRA4</accession>
<evidence type="ECO:0000256" key="1">
    <source>
        <dbReference type="ARBA" id="ARBA00022763"/>
    </source>
</evidence>
<dbReference type="EMBL" id="FOYU01000003">
    <property type="protein sequence ID" value="SFR56928.1"/>
    <property type="molecule type" value="Genomic_DNA"/>
</dbReference>
<dbReference type="InterPro" id="IPR001126">
    <property type="entry name" value="UmuC"/>
</dbReference>
<dbReference type="PANTHER" id="PTHR35369:SF2">
    <property type="entry name" value="BLR3025 PROTEIN"/>
    <property type="match status" value="1"/>
</dbReference>
<proteinExistence type="predicted"/>
<dbReference type="RefSeq" id="WP_092858223.1">
    <property type="nucleotide sequence ID" value="NZ_FOYU01000003.1"/>
</dbReference>
<dbReference type="InterPro" id="IPR043502">
    <property type="entry name" value="DNA/RNA_pol_sf"/>
</dbReference>
<organism evidence="3 4">
    <name type="scientific">Pseudidiomarina maritima</name>
    <dbReference type="NCBI Taxonomy" id="519453"/>
    <lineage>
        <taxon>Bacteria</taxon>
        <taxon>Pseudomonadati</taxon>
        <taxon>Pseudomonadota</taxon>
        <taxon>Gammaproteobacteria</taxon>
        <taxon>Alteromonadales</taxon>
        <taxon>Idiomarinaceae</taxon>
        <taxon>Pseudidiomarina</taxon>
    </lineage>
</organism>
<evidence type="ECO:0000313" key="4">
    <source>
        <dbReference type="Proteomes" id="UP000199424"/>
    </source>
</evidence>
<gene>
    <name evidence="3" type="ORF">SAMN04488070_2061</name>
</gene>
<dbReference type="PANTHER" id="PTHR35369">
    <property type="entry name" value="BLR3025 PROTEIN-RELATED"/>
    <property type="match status" value="1"/>
</dbReference>
<dbReference type="SUPFAM" id="SSF56672">
    <property type="entry name" value="DNA/RNA polymerases"/>
    <property type="match status" value="1"/>
</dbReference>
<dbReference type="InterPro" id="IPR050356">
    <property type="entry name" value="SulA_CellDiv_inhibitor"/>
</dbReference>
<evidence type="ECO:0000259" key="2">
    <source>
        <dbReference type="Pfam" id="PF00817"/>
    </source>
</evidence>
<dbReference type="CDD" id="cd03468">
    <property type="entry name" value="PolY_like"/>
    <property type="match status" value="1"/>
</dbReference>
<sequence>MNAWLYLHFPHLLLDYQLALQPPELSTMPQALTQSHAARRTVVQANNAALQQGVQVDMAEVLASTLVPQLKLHDYDATKESAMLTQLAQVLYQDMAQIVLQPPQGLLFEVQSLLRLHQGFAGVVKRMQARLQQWPLRYILSSGYSPLSAKLLAASGHSVLSTEPADVKAAIAELPIEYSGLPEPQIEKLRNVGLLTLGAVLQLPAAELGARFGRAITTYVAELNGDFSAPQSFYHPPHRFDEQVELNAEVHSWPQLLFPLKRLLQQVESFLEIHQWSTRALLIRAHHRTGPATQVPIQFAHAVWQQRDLLSLSQLHLERQKLKQPVLALSVRVQRPESRQAKEQAMFSAPQAQTDSLNALVSRLQARLGESKVQSLHVHDDWRPEYQGTLKPWQSDSTSSGLLLPRPAWLLPQAEPTERQQWQLQWGPERIVSGWWNADTIARDYYIALDQWQRQGWIYQCDKGWFLHGWFS</sequence>
<keyword evidence="4" id="KW-1185">Reference proteome</keyword>
<protein>
    <submittedName>
        <fullName evidence="3">Protein ImuB</fullName>
    </submittedName>
</protein>